<accession>A0ABV1IVZ1</accession>
<dbReference type="EMBL" id="JBBNIN010000013">
    <property type="protein sequence ID" value="MEQ2711375.1"/>
    <property type="molecule type" value="Genomic_DNA"/>
</dbReference>
<name>A0ABV1IVZ1_9FIRM</name>
<protein>
    <submittedName>
        <fullName evidence="1">Uncharacterized protein</fullName>
    </submittedName>
</protein>
<comment type="caution">
    <text evidence="1">The sequence shown here is derived from an EMBL/GenBank/DDBJ whole genome shotgun (WGS) entry which is preliminary data.</text>
</comment>
<keyword evidence="2" id="KW-1185">Reference proteome</keyword>
<organism evidence="1 2">
    <name type="scientific">Anaerostipes amylophilus</name>
    <dbReference type="NCBI Taxonomy" id="2981779"/>
    <lineage>
        <taxon>Bacteria</taxon>
        <taxon>Bacillati</taxon>
        <taxon>Bacillota</taxon>
        <taxon>Clostridia</taxon>
        <taxon>Lachnospirales</taxon>
        <taxon>Lachnospiraceae</taxon>
        <taxon>Anaerostipes</taxon>
    </lineage>
</organism>
<reference evidence="1 2" key="1">
    <citation type="submission" date="2024-04" db="EMBL/GenBank/DDBJ databases">
        <title>Human intestinal bacterial collection.</title>
        <authorList>
            <person name="Pauvert C."/>
            <person name="Hitch T.C.A."/>
            <person name="Clavel T."/>
        </authorList>
    </citation>
    <scope>NUCLEOTIDE SEQUENCE [LARGE SCALE GENOMIC DNA]</scope>
    <source>
        <strain evidence="1 2">CLA-AA-H249</strain>
    </source>
</reference>
<proteinExistence type="predicted"/>
<dbReference type="RefSeq" id="WP_349111104.1">
    <property type="nucleotide sequence ID" value="NZ_JBBNIN010000013.1"/>
</dbReference>
<sequence>MEITVNVAGLDNLANAIFALAKAAGNCKEETQVDATKVTPAVQQAVAPTATTTTVPSTPPVQNIQPVPTTQTAQAAPVAQNTAPAASPVPTATATPTYTMEQLAVAATGLIDAGKMQDVQNTLASLGAQTLMDLPQEKYGEFASAIKAIGAVI</sequence>
<evidence type="ECO:0000313" key="1">
    <source>
        <dbReference type="EMBL" id="MEQ2711375.1"/>
    </source>
</evidence>
<evidence type="ECO:0000313" key="2">
    <source>
        <dbReference type="Proteomes" id="UP001482154"/>
    </source>
</evidence>
<dbReference type="Proteomes" id="UP001482154">
    <property type="component" value="Unassembled WGS sequence"/>
</dbReference>
<gene>
    <name evidence="1" type="ORF">AAAU51_09330</name>
</gene>